<dbReference type="EMBL" id="JAOPJF010000005">
    <property type="protein sequence ID" value="KAK1149001.1"/>
    <property type="molecule type" value="Genomic_DNA"/>
</dbReference>
<organism evidence="1 2">
    <name type="scientific">Aspergillus melleus</name>
    <dbReference type="NCBI Taxonomy" id="138277"/>
    <lineage>
        <taxon>Eukaryota</taxon>
        <taxon>Fungi</taxon>
        <taxon>Dikarya</taxon>
        <taxon>Ascomycota</taxon>
        <taxon>Pezizomycotina</taxon>
        <taxon>Eurotiomycetes</taxon>
        <taxon>Eurotiomycetidae</taxon>
        <taxon>Eurotiales</taxon>
        <taxon>Aspergillaceae</taxon>
        <taxon>Aspergillus</taxon>
        <taxon>Aspergillus subgen. Circumdati</taxon>
    </lineage>
</organism>
<evidence type="ECO:0000313" key="2">
    <source>
        <dbReference type="Proteomes" id="UP001177260"/>
    </source>
</evidence>
<sequence>MLNVLSSASALSPVASGHELGIAADGQSASGILQESDDIGIIQRAAPQSLDTAGEPELADPLFSASLDSFLDGNDDPILEFSRFMNSAELNVDWDAMLADPLPALPIAHTESNAVQQVTPDSTDLSRVPDDPSGDGVEASELPLAHA</sequence>
<protein>
    <submittedName>
        <fullName evidence="1">Uncharacterized protein</fullName>
    </submittedName>
</protein>
<name>A0ACC3BEB3_9EURO</name>
<comment type="caution">
    <text evidence="1">The sequence shown here is derived from an EMBL/GenBank/DDBJ whole genome shotgun (WGS) entry which is preliminary data.</text>
</comment>
<keyword evidence="2" id="KW-1185">Reference proteome</keyword>
<reference evidence="1 2" key="1">
    <citation type="journal article" date="2023" name="ACS Omega">
        <title>Identification of the Neoaspergillic Acid Biosynthesis Gene Cluster by Establishing an In Vitro CRISPR-Ribonucleoprotein Genetic System in Aspergillus melleus.</title>
        <authorList>
            <person name="Yuan B."/>
            <person name="Grau M.F."/>
            <person name="Murata R.M."/>
            <person name="Torok T."/>
            <person name="Venkateswaran K."/>
            <person name="Stajich J.E."/>
            <person name="Wang C.C.C."/>
        </authorList>
    </citation>
    <scope>NUCLEOTIDE SEQUENCE [LARGE SCALE GENOMIC DNA]</scope>
    <source>
        <strain evidence="1 2">IMV 1140</strain>
    </source>
</reference>
<accession>A0ACC3BEB3</accession>
<proteinExistence type="predicted"/>
<gene>
    <name evidence="1" type="ORF">N8T08_007676</name>
</gene>
<evidence type="ECO:0000313" key="1">
    <source>
        <dbReference type="EMBL" id="KAK1149001.1"/>
    </source>
</evidence>
<dbReference type="Proteomes" id="UP001177260">
    <property type="component" value="Unassembled WGS sequence"/>
</dbReference>